<proteinExistence type="predicted"/>
<dbReference type="EMBL" id="LASV01000286">
    <property type="protein sequence ID" value="KKA20131.1"/>
    <property type="molecule type" value="Genomic_DNA"/>
</dbReference>
<evidence type="ECO:0000313" key="2">
    <source>
        <dbReference type="Proteomes" id="UP000053958"/>
    </source>
</evidence>
<sequence length="155" mass="17649">HILSDPPDELRGVLRLHFARLPHFIHKAVLVSRLEDPVIANARVGNQAATESNDRRWRAVTRLVLHGSQIMRAPAHDVFDFLPALLIRSKPQQLRLETAEHGDARPDDDPIALKHPAIPHTTQALQVQPVREERSEHWLPDILIRQPECLIEMAV</sequence>
<dbReference type="RefSeq" id="XP_013326743.1">
    <property type="nucleotide sequence ID" value="XM_013471289.1"/>
</dbReference>
<keyword evidence="2" id="KW-1185">Reference proteome</keyword>
<protein>
    <submittedName>
        <fullName evidence="1">Uncharacterized protein</fullName>
    </submittedName>
</protein>
<dbReference type="Proteomes" id="UP000053958">
    <property type="component" value="Unassembled WGS sequence"/>
</dbReference>
<evidence type="ECO:0000313" key="1">
    <source>
        <dbReference type="EMBL" id="KKA20131.1"/>
    </source>
</evidence>
<gene>
    <name evidence="1" type="ORF">T310_5872</name>
</gene>
<accession>A0A0F4YQN4</accession>
<organism evidence="1 2">
    <name type="scientific">Rasamsonia emersonii (strain ATCC 16479 / CBS 393.64 / IMI 116815)</name>
    <dbReference type="NCBI Taxonomy" id="1408163"/>
    <lineage>
        <taxon>Eukaryota</taxon>
        <taxon>Fungi</taxon>
        <taxon>Dikarya</taxon>
        <taxon>Ascomycota</taxon>
        <taxon>Pezizomycotina</taxon>
        <taxon>Eurotiomycetes</taxon>
        <taxon>Eurotiomycetidae</taxon>
        <taxon>Eurotiales</taxon>
        <taxon>Trichocomaceae</taxon>
        <taxon>Rasamsonia</taxon>
    </lineage>
</organism>
<dbReference type="GeneID" id="25318198"/>
<feature type="non-terminal residue" evidence="1">
    <location>
        <position position="1"/>
    </location>
</feature>
<comment type="caution">
    <text evidence="1">The sequence shown here is derived from an EMBL/GenBank/DDBJ whole genome shotgun (WGS) entry which is preliminary data.</text>
</comment>
<reference evidence="1 2" key="1">
    <citation type="submission" date="2015-04" db="EMBL/GenBank/DDBJ databases">
        <authorList>
            <person name="Heijne W.H."/>
            <person name="Fedorova N.D."/>
            <person name="Nierman W.C."/>
            <person name="Vollebregt A.W."/>
            <person name="Zhao Z."/>
            <person name="Wu L."/>
            <person name="Kumar M."/>
            <person name="Stam H."/>
            <person name="van den Berg M.A."/>
            <person name="Pel H.J."/>
        </authorList>
    </citation>
    <scope>NUCLEOTIDE SEQUENCE [LARGE SCALE GENOMIC DNA]</scope>
    <source>
        <strain evidence="1 2">CBS 393.64</strain>
    </source>
</reference>
<dbReference type="AlphaFoldDB" id="A0A0F4YQN4"/>
<name>A0A0F4YQN4_RASE3</name>